<dbReference type="Proteomes" id="UP001066276">
    <property type="component" value="Chromosome 10"/>
</dbReference>
<dbReference type="EMBL" id="JANPWB010000014">
    <property type="protein sequence ID" value="KAJ1096145.1"/>
    <property type="molecule type" value="Genomic_DNA"/>
</dbReference>
<accession>A0AAV7M035</accession>
<evidence type="ECO:0000313" key="1">
    <source>
        <dbReference type="EMBL" id="KAJ1096145.1"/>
    </source>
</evidence>
<protein>
    <submittedName>
        <fullName evidence="1">Uncharacterized protein</fullName>
    </submittedName>
</protein>
<dbReference type="AlphaFoldDB" id="A0AAV7M035"/>
<gene>
    <name evidence="1" type="ORF">NDU88_001289</name>
</gene>
<sequence>MLRLIGTSAVSTLLHACRKKTLAAGEESTAEALMEAAAAVFPVRIGSPDFSAAVGRTLIILTFYSNHKRVPSVQALDQDSSVQEELQCLRFSFSPP</sequence>
<reference evidence="1" key="1">
    <citation type="journal article" date="2022" name="bioRxiv">
        <title>Sequencing and chromosome-scale assembly of the giantPleurodeles waltlgenome.</title>
        <authorList>
            <person name="Brown T."/>
            <person name="Elewa A."/>
            <person name="Iarovenko S."/>
            <person name="Subramanian E."/>
            <person name="Araus A.J."/>
            <person name="Petzold A."/>
            <person name="Susuki M."/>
            <person name="Suzuki K.-i.T."/>
            <person name="Hayashi T."/>
            <person name="Toyoda A."/>
            <person name="Oliveira C."/>
            <person name="Osipova E."/>
            <person name="Leigh N.D."/>
            <person name="Simon A."/>
            <person name="Yun M.H."/>
        </authorList>
    </citation>
    <scope>NUCLEOTIDE SEQUENCE</scope>
    <source>
        <strain evidence="1">20211129_DDA</strain>
        <tissue evidence="1">Liver</tissue>
    </source>
</reference>
<organism evidence="1 2">
    <name type="scientific">Pleurodeles waltl</name>
    <name type="common">Iberian ribbed newt</name>
    <dbReference type="NCBI Taxonomy" id="8319"/>
    <lineage>
        <taxon>Eukaryota</taxon>
        <taxon>Metazoa</taxon>
        <taxon>Chordata</taxon>
        <taxon>Craniata</taxon>
        <taxon>Vertebrata</taxon>
        <taxon>Euteleostomi</taxon>
        <taxon>Amphibia</taxon>
        <taxon>Batrachia</taxon>
        <taxon>Caudata</taxon>
        <taxon>Salamandroidea</taxon>
        <taxon>Salamandridae</taxon>
        <taxon>Pleurodelinae</taxon>
        <taxon>Pleurodeles</taxon>
    </lineage>
</organism>
<proteinExistence type="predicted"/>
<keyword evidence="2" id="KW-1185">Reference proteome</keyword>
<name>A0AAV7M035_PLEWA</name>
<comment type="caution">
    <text evidence="1">The sequence shown here is derived from an EMBL/GenBank/DDBJ whole genome shotgun (WGS) entry which is preliminary data.</text>
</comment>
<evidence type="ECO:0000313" key="2">
    <source>
        <dbReference type="Proteomes" id="UP001066276"/>
    </source>
</evidence>